<feature type="domain" description="RecX second three-helical" evidence="5">
    <location>
        <begin position="206"/>
        <end position="246"/>
    </location>
</feature>
<proteinExistence type="inferred from homology"/>
<dbReference type="GO" id="GO:0006282">
    <property type="term" value="P:regulation of DNA repair"/>
    <property type="evidence" value="ECO:0007669"/>
    <property type="project" value="InterPro"/>
</dbReference>
<dbReference type="Pfam" id="PF02631">
    <property type="entry name" value="RecX_HTH2"/>
    <property type="match status" value="1"/>
</dbReference>
<comment type="subcellular location">
    <subcellularLocation>
        <location evidence="1">Cytoplasm</location>
    </subcellularLocation>
</comment>
<dbReference type="PANTHER" id="PTHR33602">
    <property type="entry name" value="REGULATORY PROTEIN RECX FAMILY PROTEIN"/>
    <property type="match status" value="1"/>
</dbReference>
<evidence type="ECO:0000313" key="8">
    <source>
        <dbReference type="Proteomes" id="UP000813462"/>
    </source>
</evidence>
<dbReference type="InterPro" id="IPR036388">
    <property type="entry name" value="WH-like_DNA-bd_sf"/>
</dbReference>
<reference evidence="7" key="1">
    <citation type="journal article" date="2021" name="Front. Plant Sci.">
        <title>Chromosome-Scale Genome Assembly for Chinese Sour Jujube and Insights Into Its Genome Evolution and Domestication Signature.</title>
        <authorList>
            <person name="Shen L.-Y."/>
            <person name="Luo H."/>
            <person name="Wang X.-L."/>
            <person name="Wang X.-M."/>
            <person name="Qiu X.-J."/>
            <person name="Liu H."/>
            <person name="Zhou S.-S."/>
            <person name="Jia K.-H."/>
            <person name="Nie S."/>
            <person name="Bao Y.-T."/>
            <person name="Zhang R.-G."/>
            <person name="Yun Q.-Z."/>
            <person name="Chai Y.-H."/>
            <person name="Lu J.-Y."/>
            <person name="Li Y."/>
            <person name="Zhao S.-W."/>
            <person name="Mao J.-F."/>
            <person name="Jia S.-G."/>
            <person name="Mao Y.-M."/>
        </authorList>
    </citation>
    <scope>NUCLEOTIDE SEQUENCE</scope>
    <source>
        <strain evidence="7">AT0</strain>
        <tissue evidence="7">Leaf</tissue>
    </source>
</reference>
<accession>A0A978W0F3</accession>
<dbReference type="Proteomes" id="UP000813462">
    <property type="component" value="Unassembled WGS sequence"/>
</dbReference>
<evidence type="ECO:0000256" key="4">
    <source>
        <dbReference type="ARBA" id="ARBA00022490"/>
    </source>
</evidence>
<sequence length="324" mass="37095">MLTFRTLLQPQLRIFLIPWVKKSSIACSKSRDYGSSGPVRYIPKKSSKINKLENDQLPKDSKKKEDCKLSDTSALVNEIRYGGSGEEKNIYFGEKPRYKRRPASSLPFSVSEKGQVDHDPGAMGYELIEEPELVIEELESHQKKHHDQDVLQSVKSKHDAENLAIKLLATRAFTAVELKKKLHGQRFSENIIESVINDFQSRGLINDGLYAEAFCRSRWSSSSWGPKRIKQALYQKGVSEVEAEKAIKLVFQDEECGEDGKSSHGLSKLSMDHLFVQASKQWLRGQDAPKETRKSRIIRWLQYRGFHWEVISSILKKLESEFPP</sequence>
<keyword evidence="4" id="KW-0963">Cytoplasm</keyword>
<dbReference type="OrthoDB" id="543346at2759"/>
<evidence type="ECO:0000313" key="7">
    <source>
        <dbReference type="EMBL" id="KAH7545437.1"/>
    </source>
</evidence>
<name>A0A978W0F3_ZIZJJ</name>
<evidence type="ECO:0000256" key="3">
    <source>
        <dbReference type="ARBA" id="ARBA00018111"/>
    </source>
</evidence>
<dbReference type="InterPro" id="IPR003783">
    <property type="entry name" value="Regulatory_RecX"/>
</dbReference>
<evidence type="ECO:0000256" key="2">
    <source>
        <dbReference type="ARBA" id="ARBA00009695"/>
    </source>
</evidence>
<organism evidence="7 8">
    <name type="scientific">Ziziphus jujuba var. spinosa</name>
    <dbReference type="NCBI Taxonomy" id="714518"/>
    <lineage>
        <taxon>Eukaryota</taxon>
        <taxon>Viridiplantae</taxon>
        <taxon>Streptophyta</taxon>
        <taxon>Embryophyta</taxon>
        <taxon>Tracheophyta</taxon>
        <taxon>Spermatophyta</taxon>
        <taxon>Magnoliopsida</taxon>
        <taxon>eudicotyledons</taxon>
        <taxon>Gunneridae</taxon>
        <taxon>Pentapetalae</taxon>
        <taxon>rosids</taxon>
        <taxon>fabids</taxon>
        <taxon>Rosales</taxon>
        <taxon>Rhamnaceae</taxon>
        <taxon>Paliureae</taxon>
        <taxon>Ziziphus</taxon>
    </lineage>
</organism>
<protein>
    <recommendedName>
        <fullName evidence="3">Regulatory protein RecX</fullName>
    </recommendedName>
</protein>
<dbReference type="PANTHER" id="PTHR33602:SF1">
    <property type="entry name" value="REGULATORY PROTEIN RECX FAMILY PROTEIN"/>
    <property type="match status" value="1"/>
</dbReference>
<dbReference type="EMBL" id="JAEACU010000001">
    <property type="protein sequence ID" value="KAH7545437.1"/>
    <property type="molecule type" value="Genomic_DNA"/>
</dbReference>
<dbReference type="InterPro" id="IPR053924">
    <property type="entry name" value="RecX_HTH_2nd"/>
</dbReference>
<dbReference type="AlphaFoldDB" id="A0A978W0F3"/>
<dbReference type="GO" id="GO:0005737">
    <property type="term" value="C:cytoplasm"/>
    <property type="evidence" value="ECO:0007669"/>
    <property type="project" value="UniProtKB-SubCell"/>
</dbReference>
<comment type="caution">
    <text evidence="7">The sequence shown here is derived from an EMBL/GenBank/DDBJ whole genome shotgun (WGS) entry which is preliminary data.</text>
</comment>
<dbReference type="HAMAP" id="MF_01114">
    <property type="entry name" value="RecX"/>
    <property type="match status" value="1"/>
</dbReference>
<feature type="domain" description="RecX third three-helical" evidence="6">
    <location>
        <begin position="272"/>
        <end position="315"/>
    </location>
</feature>
<dbReference type="InterPro" id="IPR053925">
    <property type="entry name" value="RecX_HTH_3rd"/>
</dbReference>
<comment type="similarity">
    <text evidence="2">Belongs to the RecX family.</text>
</comment>
<evidence type="ECO:0000256" key="1">
    <source>
        <dbReference type="ARBA" id="ARBA00004496"/>
    </source>
</evidence>
<evidence type="ECO:0000259" key="5">
    <source>
        <dbReference type="Pfam" id="PF02631"/>
    </source>
</evidence>
<evidence type="ECO:0000259" key="6">
    <source>
        <dbReference type="Pfam" id="PF21981"/>
    </source>
</evidence>
<dbReference type="Pfam" id="PF21981">
    <property type="entry name" value="RecX_HTH3"/>
    <property type="match status" value="1"/>
</dbReference>
<dbReference type="Gene3D" id="1.10.10.10">
    <property type="entry name" value="Winged helix-like DNA-binding domain superfamily/Winged helix DNA-binding domain"/>
    <property type="match status" value="3"/>
</dbReference>
<gene>
    <name evidence="7" type="ORF">FEM48_Zijuj01G0093800</name>
</gene>